<protein>
    <recommendedName>
        <fullName evidence="4">DUF417 domain-containing protein</fullName>
    </recommendedName>
</protein>
<feature type="transmembrane region" description="Helical" evidence="1">
    <location>
        <begin position="78"/>
        <end position="96"/>
    </location>
</feature>
<proteinExistence type="predicted"/>
<feature type="transmembrane region" description="Helical" evidence="1">
    <location>
        <begin position="12"/>
        <end position="31"/>
    </location>
</feature>
<feature type="transmembrane region" description="Helical" evidence="1">
    <location>
        <begin position="142"/>
        <end position="162"/>
    </location>
</feature>
<dbReference type="Proteomes" id="UP000307217">
    <property type="component" value="Unassembled WGS sequence"/>
</dbReference>
<feature type="transmembrane region" description="Helical" evidence="1">
    <location>
        <begin position="108"/>
        <end position="130"/>
    </location>
</feature>
<keyword evidence="1" id="KW-0812">Transmembrane</keyword>
<feature type="transmembrane region" description="Helical" evidence="1">
    <location>
        <begin position="51"/>
        <end position="71"/>
    </location>
</feature>
<accession>A0A5S3VAZ8</accession>
<dbReference type="Pfam" id="PF04224">
    <property type="entry name" value="DUF417"/>
    <property type="match status" value="1"/>
</dbReference>
<dbReference type="AlphaFoldDB" id="A0A5S3VAZ8"/>
<evidence type="ECO:0000313" key="2">
    <source>
        <dbReference type="EMBL" id="TMO69116.1"/>
    </source>
</evidence>
<dbReference type="EMBL" id="PNBX01000024">
    <property type="protein sequence ID" value="TMO69116.1"/>
    <property type="molecule type" value="Genomic_DNA"/>
</dbReference>
<evidence type="ECO:0000256" key="1">
    <source>
        <dbReference type="SAM" id="Phobius"/>
    </source>
</evidence>
<feature type="transmembrane region" description="Helical" evidence="1">
    <location>
        <begin position="217"/>
        <end position="237"/>
    </location>
</feature>
<name>A0A5S3VAZ8_9GAMM</name>
<comment type="caution">
    <text evidence="2">The sequence shown here is derived from an EMBL/GenBank/DDBJ whole genome shotgun (WGS) entry which is preliminary data.</text>
</comment>
<dbReference type="OrthoDB" id="1118972at2"/>
<keyword evidence="1" id="KW-1133">Transmembrane helix</keyword>
<reference evidence="3" key="2">
    <citation type="submission" date="2019-06" db="EMBL/GenBank/DDBJ databases">
        <title>Co-occurence of chitin degradation, pigmentation and bioactivity in marine Pseudoalteromonas.</title>
        <authorList>
            <person name="Sonnenschein E.C."/>
            <person name="Bech P.K."/>
        </authorList>
    </citation>
    <scope>NUCLEOTIDE SEQUENCE [LARGE SCALE GENOMIC DNA]</scope>
    <source>
        <strain evidence="3">S3790</strain>
    </source>
</reference>
<evidence type="ECO:0008006" key="4">
    <source>
        <dbReference type="Google" id="ProtNLM"/>
    </source>
</evidence>
<gene>
    <name evidence="2" type="ORF">CWC19_06695</name>
</gene>
<dbReference type="InterPro" id="IPR007339">
    <property type="entry name" value="RclC-like"/>
</dbReference>
<dbReference type="RefSeq" id="WP_138591142.1">
    <property type="nucleotide sequence ID" value="NZ_PNBX01000024.1"/>
</dbReference>
<evidence type="ECO:0000313" key="3">
    <source>
        <dbReference type="Proteomes" id="UP000307217"/>
    </source>
</evidence>
<sequence>MTQNHTNHIIQSSLLISFLLLGLSFFFGGNANSISNTFSFYLVTEWVDTPLLGILAGMAFLWAGLLVIIAAREPAFNDVLLITLVLIAVMPLLTLISDTRWMTQLGGFPIIGSGQGIIKYAALIPLAIYLSRYNTLSLRQHALLNFIPVALVLYWIGGMKFFEFEANGIVSLVDTSPFMSWLYVVFSVQGASNAIGVYDVLFTSLLGFAIWQKMPRLGLAAVVGAGAVFGMTQTFLFTANNAFSADTIITSLGQFVIKDLWFFGNLAVIVHYGATIGNESTE</sequence>
<reference evidence="2 3" key="1">
    <citation type="submission" date="2018-01" db="EMBL/GenBank/DDBJ databases">
        <authorList>
            <person name="Paulsen S."/>
            <person name="Gram L.K."/>
        </authorList>
    </citation>
    <scope>NUCLEOTIDE SEQUENCE [LARGE SCALE GENOMIC DNA]</scope>
    <source>
        <strain evidence="2 3">S3790</strain>
    </source>
</reference>
<keyword evidence="1" id="KW-0472">Membrane</keyword>
<organism evidence="2 3">
    <name type="scientific">Pseudoalteromonas aurantia</name>
    <dbReference type="NCBI Taxonomy" id="43654"/>
    <lineage>
        <taxon>Bacteria</taxon>
        <taxon>Pseudomonadati</taxon>
        <taxon>Pseudomonadota</taxon>
        <taxon>Gammaproteobacteria</taxon>
        <taxon>Alteromonadales</taxon>
        <taxon>Pseudoalteromonadaceae</taxon>
        <taxon>Pseudoalteromonas</taxon>
    </lineage>
</organism>
<feature type="transmembrane region" description="Helical" evidence="1">
    <location>
        <begin position="182"/>
        <end position="210"/>
    </location>
</feature>